<dbReference type="PROSITE" id="PS50016">
    <property type="entry name" value="ZF_PHD_2"/>
    <property type="match status" value="1"/>
</dbReference>
<feature type="region of interest" description="Disordered" evidence="11">
    <location>
        <begin position="719"/>
        <end position="780"/>
    </location>
</feature>
<dbReference type="Gene3D" id="4.10.830.40">
    <property type="match status" value="1"/>
</dbReference>
<evidence type="ECO:0000259" key="13">
    <source>
        <dbReference type="PROSITE" id="PS50016"/>
    </source>
</evidence>
<dbReference type="GO" id="GO:0000785">
    <property type="term" value="C:chromatin"/>
    <property type="evidence" value="ECO:0007669"/>
    <property type="project" value="TreeGrafter"/>
</dbReference>
<dbReference type="GO" id="GO:0008270">
    <property type="term" value="F:zinc ion binding"/>
    <property type="evidence" value="ECO:0007669"/>
    <property type="project" value="UniProtKB-KW"/>
</dbReference>
<dbReference type="PROSITE" id="PS01359">
    <property type="entry name" value="ZF_PHD_1"/>
    <property type="match status" value="1"/>
</dbReference>
<dbReference type="SMART" id="SM00184">
    <property type="entry name" value="RING"/>
    <property type="match status" value="2"/>
</dbReference>
<reference evidence="17" key="1">
    <citation type="submission" date="2025-08" db="UniProtKB">
        <authorList>
            <consortium name="RefSeq"/>
        </authorList>
    </citation>
    <scope>IDENTIFICATION</scope>
    <source>
        <strain evidence="17">USDA-PBARC FA_bdor</strain>
        <tissue evidence="17">Whole organism</tissue>
    </source>
</reference>
<evidence type="ECO:0000313" key="17">
    <source>
        <dbReference type="RefSeq" id="XP_011298942.1"/>
    </source>
</evidence>
<keyword evidence="2" id="KW-0479">Metal-binding</keyword>
<feature type="domain" description="PHD-type" evidence="13">
    <location>
        <begin position="854"/>
        <end position="904"/>
    </location>
</feature>
<dbReference type="Pfam" id="PF00439">
    <property type="entry name" value="Bromodomain"/>
    <property type="match status" value="1"/>
</dbReference>
<sequence length="1060" mass="118761">MEEVIPELIVPPSVVKEEPIEANGDPQHSQMQVTTNNDETEGGSCTPESRESEVRFFLSKCVFCNKTFTYEDQVKLLECLHAACGACISAKLSDHSVYVDSEVVLEGNVVVCPICSVASQPDNLIENRFHTKFIEDDVNQTSDEDANKDEEEDKKCTSCHDNATATSWCVDCEEFICQNCVMAHQRLKITKDHTIKPKDDVSRDSDGAKKSEKKTPSYLLCSVHPHEQLSLFCQSCDRLTCRDCQLTEHRDHRYKFIHEIAAETKTSVQTLLKEVTYKRVLLRSAMKVIEDRQVLIVEKKKNLVQDITQMVVQMTNAINTRGKQLVMRLNEVCDQKQNTLNEKRIALDQLSKLTDHCIQFVTYALDKGSDMDFLYSKKSVTGHLQRIKNRRADIPNPEIPVRIHLSLEKVPDLIKVVSSIGSIYVDGRVYPSQSSSGTSTPTTIASDVTIDRRQTPPVNVPAESPTVPLLNQPMLNQPATTQAVPFTSVPMTFTPQPMVNQQMNQQMNQQLNQPPPLPPSQPHYPPQYSVHTLPPRSSPQGQPPRLPYNVSYNGAIRHQLMMPQRPLGNCHQVTSSTHPQQVQFDQMGQNANLRGLLAPFQRAMSNVAYRLPPGYRYPSTNGQRSVAAVTHTYQPTNPALVSGGRVQQLTPAPSGQMNAYPNYQAARWHIPQSANPTNPMNYFPQRPMTPLHAPSLSPSVVVPNDAYKITLKAQQNNNIISNNNNMSSPSGINNTTGGNQKGTSGVVGTETPQVSTPGQTVTSSVPKTPSPVPGKADETEKSLDKFCQKSLNDLMLTIAKLDSNGIVVIPEAQKNHLDSAQVDSSTDEGGNIGESPEEGGKSVAASMAKDDPNEDWCAVCMDGGDAVLCCDKCPKVFHLYCHIPALKTFPDESETWQCMLCTNVLDTSEDPPAEKRTRDMSLKELRIAQRIVLELYCQYEQSLPFREIVSPEIAEYHRIIKSPMALDVIREKLKPDNPNHYTDLKQVFSDIRLMFKNAFTYNPVDCQVYQEARNLEEFFEKLLSKWVPDYAYDDPFLTPDAEEDEEVFPPNRKYRRIIND</sequence>
<dbReference type="PROSITE" id="PS50119">
    <property type="entry name" value="ZF_BBOX"/>
    <property type="match status" value="2"/>
</dbReference>
<dbReference type="GO" id="GO:0005634">
    <property type="term" value="C:nucleus"/>
    <property type="evidence" value="ECO:0007669"/>
    <property type="project" value="UniProtKB-SubCell"/>
</dbReference>
<dbReference type="SUPFAM" id="SSF47370">
    <property type="entry name" value="Bromodomain"/>
    <property type="match status" value="1"/>
</dbReference>
<gene>
    <name evidence="17" type="primary">LOC105264031</name>
</gene>
<feature type="region of interest" description="Disordered" evidence="11">
    <location>
        <begin position="818"/>
        <end position="847"/>
    </location>
</feature>
<feature type="compositionally biased region" description="Polar residues" evidence="11">
    <location>
        <begin position="750"/>
        <end position="759"/>
    </location>
</feature>
<keyword evidence="5" id="KW-0862">Zinc</keyword>
<dbReference type="PANTHER" id="PTHR45915:SF6">
    <property type="entry name" value="E3 UBIQUITIN-PROTEIN LIGASE TRIM33"/>
    <property type="match status" value="1"/>
</dbReference>
<feature type="domain" description="B box-type" evidence="15">
    <location>
        <begin position="151"/>
        <end position="198"/>
    </location>
</feature>
<evidence type="ECO:0000259" key="12">
    <source>
        <dbReference type="PROSITE" id="PS50014"/>
    </source>
</evidence>
<dbReference type="InterPro" id="IPR003649">
    <property type="entry name" value="Bbox_C"/>
</dbReference>
<evidence type="ECO:0000256" key="4">
    <source>
        <dbReference type="ARBA" id="ARBA00022771"/>
    </source>
</evidence>
<dbReference type="PANTHER" id="PTHR45915">
    <property type="entry name" value="TRANSCRIPTION INTERMEDIARY FACTOR"/>
    <property type="match status" value="1"/>
</dbReference>
<evidence type="ECO:0000256" key="6">
    <source>
        <dbReference type="ARBA" id="ARBA00023054"/>
    </source>
</evidence>
<evidence type="ECO:0000256" key="11">
    <source>
        <dbReference type="SAM" id="MobiDB-lite"/>
    </source>
</evidence>
<dbReference type="PROSITE" id="PS50089">
    <property type="entry name" value="ZF_RING_2"/>
    <property type="match status" value="1"/>
</dbReference>
<accession>A0A9R1SXH3</accession>
<dbReference type="InterPro" id="IPR001487">
    <property type="entry name" value="Bromodomain"/>
</dbReference>
<dbReference type="InterPro" id="IPR000315">
    <property type="entry name" value="Znf_B-box"/>
</dbReference>
<dbReference type="Gene3D" id="1.20.920.10">
    <property type="entry name" value="Bromodomain-like"/>
    <property type="match status" value="1"/>
</dbReference>
<dbReference type="Gene3D" id="3.30.160.60">
    <property type="entry name" value="Classic Zinc Finger"/>
    <property type="match status" value="1"/>
</dbReference>
<dbReference type="Pfam" id="PF22586">
    <property type="entry name" value="ANCHR-like_BBOX"/>
    <property type="match status" value="1"/>
</dbReference>
<dbReference type="Pfam" id="PF00643">
    <property type="entry name" value="zf-B_box"/>
    <property type="match status" value="1"/>
</dbReference>
<dbReference type="CDD" id="cd19805">
    <property type="entry name" value="Bbox1_TIF1"/>
    <property type="match status" value="1"/>
</dbReference>
<feature type="compositionally biased region" description="Pro residues" evidence="11">
    <location>
        <begin position="513"/>
        <end position="525"/>
    </location>
</feature>
<dbReference type="SUPFAM" id="SSF57903">
    <property type="entry name" value="FYVE/PHD zinc finger"/>
    <property type="match status" value="1"/>
</dbReference>
<dbReference type="InterPro" id="IPR013083">
    <property type="entry name" value="Znf_RING/FYVE/PHD"/>
</dbReference>
<evidence type="ECO:0000256" key="7">
    <source>
        <dbReference type="ARBA" id="ARBA00023117"/>
    </source>
</evidence>
<evidence type="ECO:0000256" key="8">
    <source>
        <dbReference type="ARBA" id="ARBA00023242"/>
    </source>
</evidence>
<keyword evidence="4 9" id="KW-0863">Zinc-finger</keyword>
<feature type="domain" description="B box-type" evidence="15">
    <location>
        <begin position="216"/>
        <end position="257"/>
    </location>
</feature>
<dbReference type="SMART" id="SM00502">
    <property type="entry name" value="BBC"/>
    <property type="match status" value="1"/>
</dbReference>
<evidence type="ECO:0000256" key="9">
    <source>
        <dbReference type="PROSITE-ProRule" id="PRU00024"/>
    </source>
</evidence>
<feature type="region of interest" description="Disordered" evidence="11">
    <location>
        <begin position="15"/>
        <end position="47"/>
    </location>
</feature>
<dbReference type="InterPro" id="IPR036427">
    <property type="entry name" value="Bromodomain-like_sf"/>
</dbReference>
<keyword evidence="6" id="KW-0175">Coiled coil</keyword>
<dbReference type="InterPro" id="IPR019786">
    <property type="entry name" value="Zinc_finger_PHD-type_CS"/>
</dbReference>
<dbReference type="AlphaFoldDB" id="A0A9R1SXH3"/>
<evidence type="ECO:0000256" key="5">
    <source>
        <dbReference type="ARBA" id="ARBA00022833"/>
    </source>
</evidence>
<dbReference type="InterPro" id="IPR001841">
    <property type="entry name" value="Znf_RING"/>
</dbReference>
<dbReference type="RefSeq" id="XP_011298942.1">
    <property type="nucleotide sequence ID" value="XM_011300640.1"/>
</dbReference>
<dbReference type="SMART" id="SM00336">
    <property type="entry name" value="BBOX"/>
    <property type="match status" value="2"/>
</dbReference>
<feature type="domain" description="RING-type" evidence="14">
    <location>
        <begin position="61"/>
        <end position="116"/>
    </location>
</feature>
<dbReference type="SUPFAM" id="SSF57845">
    <property type="entry name" value="B-box zinc-binding domain"/>
    <property type="match status" value="1"/>
</dbReference>
<dbReference type="SMART" id="SM00297">
    <property type="entry name" value="BROMO"/>
    <property type="match status" value="1"/>
</dbReference>
<organism evidence="16 17">
    <name type="scientific">Fopius arisanus</name>
    <dbReference type="NCBI Taxonomy" id="64838"/>
    <lineage>
        <taxon>Eukaryota</taxon>
        <taxon>Metazoa</taxon>
        <taxon>Ecdysozoa</taxon>
        <taxon>Arthropoda</taxon>
        <taxon>Hexapoda</taxon>
        <taxon>Insecta</taxon>
        <taxon>Pterygota</taxon>
        <taxon>Neoptera</taxon>
        <taxon>Endopterygota</taxon>
        <taxon>Hymenoptera</taxon>
        <taxon>Apocrita</taxon>
        <taxon>Ichneumonoidea</taxon>
        <taxon>Braconidae</taxon>
        <taxon>Opiinae</taxon>
        <taxon>Fopius</taxon>
    </lineage>
</organism>
<dbReference type="PROSITE" id="PS50014">
    <property type="entry name" value="BROMODOMAIN_2"/>
    <property type="match status" value="1"/>
</dbReference>
<evidence type="ECO:0000259" key="14">
    <source>
        <dbReference type="PROSITE" id="PS50089"/>
    </source>
</evidence>
<feature type="compositionally biased region" description="Low complexity" evidence="11">
    <location>
        <begin position="719"/>
        <end position="734"/>
    </location>
</feature>
<dbReference type="InterPro" id="IPR019787">
    <property type="entry name" value="Znf_PHD-finger"/>
</dbReference>
<evidence type="ECO:0000256" key="10">
    <source>
        <dbReference type="PROSITE-ProRule" id="PRU00035"/>
    </source>
</evidence>
<evidence type="ECO:0000259" key="15">
    <source>
        <dbReference type="PROSITE" id="PS50119"/>
    </source>
</evidence>
<dbReference type="InterPro" id="IPR001965">
    <property type="entry name" value="Znf_PHD"/>
</dbReference>
<proteinExistence type="predicted"/>
<keyword evidence="8" id="KW-0539">Nucleus</keyword>
<evidence type="ECO:0000256" key="1">
    <source>
        <dbReference type="ARBA" id="ARBA00004123"/>
    </source>
</evidence>
<dbReference type="OrthoDB" id="1870062at2759"/>
<keyword evidence="16" id="KW-1185">Reference proteome</keyword>
<dbReference type="SUPFAM" id="SSF57850">
    <property type="entry name" value="RING/U-box"/>
    <property type="match status" value="1"/>
</dbReference>
<dbReference type="SMART" id="SM00249">
    <property type="entry name" value="PHD"/>
    <property type="match status" value="2"/>
</dbReference>
<evidence type="ECO:0000256" key="2">
    <source>
        <dbReference type="ARBA" id="ARBA00022723"/>
    </source>
</evidence>
<dbReference type="Pfam" id="PF00628">
    <property type="entry name" value="PHD"/>
    <property type="match status" value="1"/>
</dbReference>
<dbReference type="GeneID" id="105264031"/>
<dbReference type="CDD" id="cd15541">
    <property type="entry name" value="PHD_TIF1_like"/>
    <property type="match status" value="1"/>
</dbReference>
<feature type="domain" description="Bromo" evidence="12">
    <location>
        <begin position="937"/>
        <end position="1009"/>
    </location>
</feature>
<evidence type="ECO:0000256" key="3">
    <source>
        <dbReference type="ARBA" id="ARBA00022737"/>
    </source>
</evidence>
<dbReference type="Proteomes" id="UP000694866">
    <property type="component" value="Unplaced"/>
</dbReference>
<keyword evidence="3" id="KW-0677">Repeat</keyword>
<name>A0A9R1SXH3_9HYME</name>
<dbReference type="KEGG" id="fas:105264031"/>
<feature type="compositionally biased region" description="Low complexity" evidence="11">
    <location>
        <begin position="526"/>
        <end position="540"/>
    </location>
</feature>
<dbReference type="CDD" id="cd05502">
    <property type="entry name" value="Bromo_tif1_like"/>
    <property type="match status" value="1"/>
</dbReference>
<dbReference type="CDD" id="cd19775">
    <property type="entry name" value="Bbox2_TIF1_C-VI"/>
    <property type="match status" value="1"/>
</dbReference>
<dbReference type="InterPro" id="IPR011011">
    <property type="entry name" value="Znf_FYVE_PHD"/>
</dbReference>
<evidence type="ECO:0000313" key="16">
    <source>
        <dbReference type="Proteomes" id="UP000694866"/>
    </source>
</evidence>
<feature type="region of interest" description="Disordered" evidence="11">
    <location>
        <begin position="507"/>
        <end position="546"/>
    </location>
</feature>
<comment type="subcellular location">
    <subcellularLocation>
        <location evidence="1">Nucleus</location>
    </subcellularLocation>
</comment>
<dbReference type="Gene3D" id="3.30.40.10">
    <property type="entry name" value="Zinc/RING finger domain, C3HC4 (zinc finger)"/>
    <property type="match status" value="2"/>
</dbReference>
<keyword evidence="7 10" id="KW-0103">Bromodomain</keyword>
<feature type="compositionally biased region" description="Polar residues" evidence="11">
    <location>
        <begin position="26"/>
        <end position="37"/>
    </location>
</feature>
<protein>
    <submittedName>
        <fullName evidence="17">E3 ubiquitin-protein ligase TRIM33</fullName>
    </submittedName>
</protein>